<comment type="caution">
    <text evidence="12">The sequence shown here is derived from an EMBL/GenBank/DDBJ whole genome shotgun (WGS) entry which is preliminary data.</text>
</comment>
<dbReference type="SUPFAM" id="SSF56601">
    <property type="entry name" value="beta-lactamase/transpeptidase-like"/>
    <property type="match status" value="1"/>
</dbReference>
<feature type="signal peptide" evidence="10">
    <location>
        <begin position="1"/>
        <end position="37"/>
    </location>
</feature>
<evidence type="ECO:0000256" key="6">
    <source>
        <dbReference type="ARBA" id="ARBA00023316"/>
    </source>
</evidence>
<feature type="domain" description="Peptidase S11 D-alanyl-D-alanine carboxypeptidase A N-terminal" evidence="11">
    <location>
        <begin position="36"/>
        <end position="262"/>
    </location>
</feature>
<evidence type="ECO:0000313" key="13">
    <source>
        <dbReference type="Proteomes" id="UP000196475"/>
    </source>
</evidence>
<dbReference type="GO" id="GO:0009002">
    <property type="term" value="F:serine-type D-Ala-D-Ala carboxypeptidase activity"/>
    <property type="evidence" value="ECO:0007669"/>
    <property type="project" value="InterPro"/>
</dbReference>
<evidence type="ECO:0000256" key="5">
    <source>
        <dbReference type="ARBA" id="ARBA00022984"/>
    </source>
</evidence>
<reference evidence="13" key="1">
    <citation type="submission" date="2016-06" db="EMBL/GenBank/DDBJ databases">
        <authorList>
            <person name="Nascimento L."/>
            <person name="Pereira R.V."/>
            <person name="Martins L.F."/>
            <person name="Quaggio R.B."/>
            <person name="Silva A.M."/>
            <person name="Setubal J.C."/>
        </authorList>
    </citation>
    <scope>NUCLEOTIDE SEQUENCE [LARGE SCALE GENOMIC DNA]</scope>
</reference>
<dbReference type="Gene3D" id="3.40.710.10">
    <property type="entry name" value="DD-peptidase/beta-lactamase superfamily"/>
    <property type="match status" value="1"/>
</dbReference>
<dbReference type="InterPro" id="IPR018044">
    <property type="entry name" value="Peptidase_S11"/>
</dbReference>
<dbReference type="GO" id="GO:0071555">
    <property type="term" value="P:cell wall organization"/>
    <property type="evidence" value="ECO:0007669"/>
    <property type="project" value="UniProtKB-KW"/>
</dbReference>
<comment type="similarity">
    <text evidence="1 9">Belongs to the peptidase S11 family.</text>
</comment>
<evidence type="ECO:0000256" key="9">
    <source>
        <dbReference type="RuleBase" id="RU004016"/>
    </source>
</evidence>
<dbReference type="GO" id="GO:0008360">
    <property type="term" value="P:regulation of cell shape"/>
    <property type="evidence" value="ECO:0007669"/>
    <property type="project" value="UniProtKB-KW"/>
</dbReference>
<dbReference type="InterPro" id="IPR012338">
    <property type="entry name" value="Beta-lactam/transpept-like"/>
</dbReference>
<keyword evidence="6" id="KW-0961">Cell wall biogenesis/degradation</keyword>
<evidence type="ECO:0000313" key="12">
    <source>
        <dbReference type="EMBL" id="OUM89732.1"/>
    </source>
</evidence>
<keyword evidence="3" id="KW-0378">Hydrolase</keyword>
<protein>
    <recommendedName>
        <fullName evidence="11">Peptidase S11 D-alanyl-D-alanine carboxypeptidase A N-terminal domain-containing protein</fullName>
    </recommendedName>
</protein>
<evidence type="ECO:0000256" key="2">
    <source>
        <dbReference type="ARBA" id="ARBA00022729"/>
    </source>
</evidence>
<evidence type="ECO:0000256" key="3">
    <source>
        <dbReference type="ARBA" id="ARBA00022801"/>
    </source>
</evidence>
<dbReference type="PANTHER" id="PTHR21581">
    <property type="entry name" value="D-ALANYL-D-ALANINE CARBOXYPEPTIDASE"/>
    <property type="match status" value="1"/>
</dbReference>
<feature type="active site" description="Proton acceptor" evidence="7">
    <location>
        <position position="73"/>
    </location>
</feature>
<evidence type="ECO:0000256" key="7">
    <source>
        <dbReference type="PIRSR" id="PIRSR618044-1"/>
    </source>
</evidence>
<dbReference type="GO" id="GO:0006508">
    <property type="term" value="P:proteolysis"/>
    <property type="evidence" value="ECO:0007669"/>
    <property type="project" value="InterPro"/>
</dbReference>
<organism evidence="12 13">
    <name type="scientific">Bacillus thermozeamaize</name>
    <dbReference type="NCBI Taxonomy" id="230954"/>
    <lineage>
        <taxon>Bacteria</taxon>
        <taxon>Bacillati</taxon>
        <taxon>Bacillota</taxon>
        <taxon>Bacilli</taxon>
        <taxon>Bacillales</taxon>
        <taxon>Bacillaceae</taxon>
        <taxon>Bacillus</taxon>
    </lineage>
</organism>
<proteinExistence type="inferred from homology"/>
<evidence type="ECO:0000256" key="10">
    <source>
        <dbReference type="SAM" id="SignalP"/>
    </source>
</evidence>
<dbReference type="PANTHER" id="PTHR21581:SF33">
    <property type="entry name" value="D-ALANYL-D-ALANINE CARBOXYPEPTIDASE DACB"/>
    <property type="match status" value="1"/>
</dbReference>
<feature type="binding site" evidence="8">
    <location>
        <position position="232"/>
    </location>
    <ligand>
        <name>substrate</name>
    </ligand>
</feature>
<dbReference type="InterPro" id="IPR001967">
    <property type="entry name" value="Peptidase_S11_N"/>
</dbReference>
<dbReference type="Pfam" id="PF00768">
    <property type="entry name" value="Peptidase_S11"/>
    <property type="match status" value="1"/>
</dbReference>
<feature type="active site" description="Acyl-ester intermediate" evidence="7">
    <location>
        <position position="70"/>
    </location>
</feature>
<dbReference type="PRINTS" id="PR00725">
    <property type="entry name" value="DADACBPTASE1"/>
</dbReference>
<evidence type="ECO:0000256" key="4">
    <source>
        <dbReference type="ARBA" id="ARBA00022960"/>
    </source>
</evidence>
<evidence type="ECO:0000256" key="1">
    <source>
        <dbReference type="ARBA" id="ARBA00007164"/>
    </source>
</evidence>
<dbReference type="Gene3D" id="2.30.140.30">
    <property type="match status" value="1"/>
</dbReference>
<name>A0A1Y3PQT5_9BACI</name>
<evidence type="ECO:0000256" key="8">
    <source>
        <dbReference type="PIRSR" id="PIRSR618044-2"/>
    </source>
</evidence>
<feature type="chain" id="PRO_5012508674" description="Peptidase S11 D-alanyl-D-alanine carboxypeptidase A N-terminal domain-containing protein" evidence="10">
    <location>
        <begin position="38"/>
        <end position="367"/>
    </location>
</feature>
<dbReference type="EMBL" id="LZRT01000036">
    <property type="protein sequence ID" value="OUM89732.1"/>
    <property type="molecule type" value="Genomic_DNA"/>
</dbReference>
<sequence>MGDDQRNLGKRLKHRPSYLWLTLIITVCFFQASPAHAEPEVQAQNAILMDVDSKRVLYQKRAEEERPIASITKIMTAILAIEYGKLDDQVVVSPNACRMEGSSIYLRPGEKVRLETLLYGLILRSGNDAAVAIAEHLAGSEEAFTDLMNAKAWELGMNHTHFANSHGLDQDGHYSSARDMAILAAYALKNPVFQEIVKTEKKRVSWLGEEWQRSWRNKNKMLHLYEGADGVKTGFTRKAGRTLVSSATRNGQQLVVVTLNDPDDWRDHASLLDYGFAHYPQRVLLEEGQEVPAPPQWRQLNRRLEVGKTFKYPLAEDEIQDIQVRVILTDLSANRLQEAPKGTQVGKVIVTFQGKQLAALPIQISGR</sequence>
<accession>A0A1Y3PQT5</accession>
<keyword evidence="5" id="KW-0573">Peptidoglycan synthesis</keyword>
<evidence type="ECO:0000259" key="11">
    <source>
        <dbReference type="Pfam" id="PF00768"/>
    </source>
</evidence>
<dbReference type="GO" id="GO:0009252">
    <property type="term" value="P:peptidoglycan biosynthetic process"/>
    <property type="evidence" value="ECO:0007669"/>
    <property type="project" value="UniProtKB-KW"/>
</dbReference>
<dbReference type="AlphaFoldDB" id="A0A1Y3PQT5"/>
<keyword evidence="4" id="KW-0133">Cell shape</keyword>
<gene>
    <name evidence="12" type="ORF">BAA01_02935</name>
</gene>
<feature type="active site" evidence="7">
    <location>
        <position position="125"/>
    </location>
</feature>
<dbReference type="Proteomes" id="UP000196475">
    <property type="component" value="Unassembled WGS sequence"/>
</dbReference>
<keyword evidence="2 10" id="KW-0732">Signal</keyword>